<comment type="caution">
    <text evidence="3">The sequence shown here is derived from an EMBL/GenBank/DDBJ whole genome shotgun (WGS) entry which is preliminary data.</text>
</comment>
<comment type="similarity">
    <text evidence="1">Belongs to the CapA family.</text>
</comment>
<evidence type="ECO:0000313" key="4">
    <source>
        <dbReference type="Proteomes" id="UP000034881"/>
    </source>
</evidence>
<dbReference type="InterPro" id="IPR029052">
    <property type="entry name" value="Metallo-depent_PP-like"/>
</dbReference>
<organism evidence="3 4">
    <name type="scientific">Candidatus Daviesbacteria bacterium GW2011_GWC2_40_12</name>
    <dbReference type="NCBI Taxonomy" id="1618431"/>
    <lineage>
        <taxon>Bacteria</taxon>
        <taxon>Candidatus Daviesiibacteriota</taxon>
    </lineage>
</organism>
<gene>
    <name evidence="3" type="ORF">UT77_C0001G0305</name>
</gene>
<dbReference type="InterPro" id="IPR019079">
    <property type="entry name" value="Capsule_synth_CapA"/>
</dbReference>
<name>A0A0G0QQY9_9BACT</name>
<dbReference type="AlphaFoldDB" id="A0A0G0QQY9"/>
<evidence type="ECO:0000259" key="2">
    <source>
        <dbReference type="SMART" id="SM00854"/>
    </source>
</evidence>
<feature type="domain" description="Capsule synthesis protein CapA" evidence="2">
    <location>
        <begin position="74"/>
        <end position="298"/>
    </location>
</feature>
<dbReference type="PANTHER" id="PTHR33393">
    <property type="entry name" value="POLYGLUTAMINE SYNTHESIS ACCESSORY PROTEIN RV0574C-RELATED"/>
    <property type="match status" value="1"/>
</dbReference>
<dbReference type="SUPFAM" id="SSF56300">
    <property type="entry name" value="Metallo-dependent phosphatases"/>
    <property type="match status" value="1"/>
</dbReference>
<dbReference type="EMBL" id="LBYB01000001">
    <property type="protein sequence ID" value="KKR42854.1"/>
    <property type="molecule type" value="Genomic_DNA"/>
</dbReference>
<dbReference type="PANTHER" id="PTHR33393:SF11">
    <property type="entry name" value="POLYGLUTAMINE SYNTHESIS ACCESSORY PROTEIN RV0574C-RELATED"/>
    <property type="match status" value="1"/>
</dbReference>
<proteinExistence type="inferred from homology"/>
<protein>
    <submittedName>
        <fullName evidence="3">SH3 type 3 domain protein</fullName>
    </submittedName>
</protein>
<accession>A0A0G0QQY9</accession>
<dbReference type="Pfam" id="PF09587">
    <property type="entry name" value="PGA_cap"/>
    <property type="match status" value="1"/>
</dbReference>
<dbReference type="CDD" id="cd07381">
    <property type="entry name" value="MPP_CapA"/>
    <property type="match status" value="1"/>
</dbReference>
<reference evidence="3 4" key="1">
    <citation type="journal article" date="2015" name="Nature">
        <title>rRNA introns, odd ribosomes, and small enigmatic genomes across a large radiation of phyla.</title>
        <authorList>
            <person name="Brown C.T."/>
            <person name="Hug L.A."/>
            <person name="Thomas B.C."/>
            <person name="Sharon I."/>
            <person name="Castelle C.J."/>
            <person name="Singh A."/>
            <person name="Wilkins M.J."/>
            <person name="Williams K.H."/>
            <person name="Banfield J.F."/>
        </authorList>
    </citation>
    <scope>NUCLEOTIDE SEQUENCE [LARGE SCALE GENOMIC DNA]</scope>
</reference>
<evidence type="ECO:0000313" key="3">
    <source>
        <dbReference type="EMBL" id="KKR42854.1"/>
    </source>
</evidence>
<dbReference type="Proteomes" id="UP000034881">
    <property type="component" value="Unassembled WGS sequence"/>
</dbReference>
<evidence type="ECO:0000256" key="1">
    <source>
        <dbReference type="ARBA" id="ARBA00005662"/>
    </source>
</evidence>
<sequence length="359" mass="40387">MVKLILALVLIAGLVFFLLPKKPLEIIKPVFLEGKNIITKPEKPSYIEKIPAIDQIFSPGHNQISSFPKEKLRTIIATGDIIPARSVNFQANIRKDFKWPYLETAQILKSADITFINLETPLFPNCPLTNEGMIFCGDAGNLEGLKYSGVDIASLANNHAGNFGKEGVQKTYDLLVKNRVLVTGVNGPVVMDIRGLKFAFLGYNDITKPQPGISNADEEKIKSEILKAKKIADVVIVAFHWGVEYQDQPDERQKYLARFAIDAGADLIIGNHPHWIQPVEVYKNKLITYAHGNFIFDQEWSLKTKQGVVGKYTFYDKTLIDAEFFPIQIEDFGQPHFLEGEEKIKILEAMKVQSQNLVK</sequence>
<dbReference type="SMART" id="SM00854">
    <property type="entry name" value="PGA_cap"/>
    <property type="match status" value="1"/>
</dbReference>
<dbReference type="Gene3D" id="3.60.21.10">
    <property type="match status" value="1"/>
</dbReference>
<dbReference type="InterPro" id="IPR052169">
    <property type="entry name" value="CW_Biosynth-Accessory"/>
</dbReference>